<reference evidence="2 3" key="1">
    <citation type="submission" date="2019-03" db="EMBL/GenBank/DDBJ databases">
        <title>First draft genome of Liparis tanakae, snailfish: a comprehensive survey of snailfish specific genes.</title>
        <authorList>
            <person name="Kim W."/>
            <person name="Song I."/>
            <person name="Jeong J.-H."/>
            <person name="Kim D."/>
            <person name="Kim S."/>
            <person name="Ryu S."/>
            <person name="Song J.Y."/>
            <person name="Lee S.K."/>
        </authorList>
    </citation>
    <scope>NUCLEOTIDE SEQUENCE [LARGE SCALE GENOMIC DNA]</scope>
    <source>
        <tissue evidence="2">Muscle</tissue>
    </source>
</reference>
<dbReference type="EMBL" id="SRLO01003880">
    <property type="protein sequence ID" value="TNN31035.1"/>
    <property type="molecule type" value="Genomic_DNA"/>
</dbReference>
<evidence type="ECO:0000313" key="3">
    <source>
        <dbReference type="Proteomes" id="UP000314294"/>
    </source>
</evidence>
<gene>
    <name evidence="2" type="ORF">EYF80_058813</name>
</gene>
<protein>
    <submittedName>
        <fullName evidence="2">Uncharacterized protein</fullName>
    </submittedName>
</protein>
<feature type="compositionally biased region" description="Gly residues" evidence="1">
    <location>
        <begin position="30"/>
        <end position="39"/>
    </location>
</feature>
<organism evidence="2 3">
    <name type="scientific">Liparis tanakae</name>
    <name type="common">Tanaka's snailfish</name>
    <dbReference type="NCBI Taxonomy" id="230148"/>
    <lineage>
        <taxon>Eukaryota</taxon>
        <taxon>Metazoa</taxon>
        <taxon>Chordata</taxon>
        <taxon>Craniata</taxon>
        <taxon>Vertebrata</taxon>
        <taxon>Euteleostomi</taxon>
        <taxon>Actinopterygii</taxon>
        <taxon>Neopterygii</taxon>
        <taxon>Teleostei</taxon>
        <taxon>Neoteleostei</taxon>
        <taxon>Acanthomorphata</taxon>
        <taxon>Eupercaria</taxon>
        <taxon>Perciformes</taxon>
        <taxon>Cottioidei</taxon>
        <taxon>Cottales</taxon>
        <taxon>Liparidae</taxon>
        <taxon>Liparis</taxon>
    </lineage>
</organism>
<accession>A0A4Z2EQF4</accession>
<comment type="caution">
    <text evidence="2">The sequence shown here is derived from an EMBL/GenBank/DDBJ whole genome shotgun (WGS) entry which is preliminary data.</text>
</comment>
<feature type="compositionally biased region" description="Polar residues" evidence="1">
    <location>
        <begin position="12"/>
        <end position="25"/>
    </location>
</feature>
<evidence type="ECO:0000313" key="2">
    <source>
        <dbReference type="EMBL" id="TNN31035.1"/>
    </source>
</evidence>
<dbReference type="AlphaFoldDB" id="A0A4Z2EQF4"/>
<sequence>MKGTGCTPAPFASSSIPSLAQNTPTLRPLGWGGGGRADA</sequence>
<name>A0A4Z2EQF4_9TELE</name>
<dbReference type="Proteomes" id="UP000314294">
    <property type="component" value="Unassembled WGS sequence"/>
</dbReference>
<proteinExistence type="predicted"/>
<evidence type="ECO:0000256" key="1">
    <source>
        <dbReference type="SAM" id="MobiDB-lite"/>
    </source>
</evidence>
<feature type="region of interest" description="Disordered" evidence="1">
    <location>
        <begin position="1"/>
        <end position="39"/>
    </location>
</feature>
<keyword evidence="3" id="KW-1185">Reference proteome</keyword>